<feature type="compositionally biased region" description="Basic and acidic residues" evidence="1">
    <location>
        <begin position="304"/>
        <end position="315"/>
    </location>
</feature>
<dbReference type="AlphaFoldDB" id="A0ABD3P029"/>
<name>A0ABD3P029_9STRA</name>
<feature type="region of interest" description="Disordered" evidence="1">
    <location>
        <begin position="466"/>
        <end position="504"/>
    </location>
</feature>
<evidence type="ECO:0000313" key="3">
    <source>
        <dbReference type="Proteomes" id="UP001530315"/>
    </source>
</evidence>
<evidence type="ECO:0000313" key="2">
    <source>
        <dbReference type="EMBL" id="KAL3781148.1"/>
    </source>
</evidence>
<feature type="compositionally biased region" description="Polar residues" evidence="1">
    <location>
        <begin position="1"/>
        <end position="11"/>
    </location>
</feature>
<accession>A0ABD3P029</accession>
<evidence type="ECO:0000256" key="1">
    <source>
        <dbReference type="SAM" id="MobiDB-lite"/>
    </source>
</evidence>
<reference evidence="2 3" key="1">
    <citation type="submission" date="2024-10" db="EMBL/GenBank/DDBJ databases">
        <title>Updated reference genomes for cyclostephanoid diatoms.</title>
        <authorList>
            <person name="Roberts W.R."/>
            <person name="Alverson A.J."/>
        </authorList>
    </citation>
    <scope>NUCLEOTIDE SEQUENCE [LARGE SCALE GENOMIC DNA]</scope>
    <source>
        <strain evidence="2 3">AJA276-08</strain>
    </source>
</reference>
<keyword evidence="3" id="KW-1185">Reference proteome</keyword>
<feature type="region of interest" description="Disordered" evidence="1">
    <location>
        <begin position="221"/>
        <end position="249"/>
    </location>
</feature>
<dbReference type="Proteomes" id="UP001530315">
    <property type="component" value="Unassembled WGS sequence"/>
</dbReference>
<dbReference type="EMBL" id="JALLAZ020001082">
    <property type="protein sequence ID" value="KAL3781148.1"/>
    <property type="molecule type" value="Genomic_DNA"/>
</dbReference>
<comment type="caution">
    <text evidence="2">The sequence shown here is derived from an EMBL/GenBank/DDBJ whole genome shotgun (WGS) entry which is preliminary data.</text>
</comment>
<feature type="compositionally biased region" description="Low complexity" evidence="1">
    <location>
        <begin position="486"/>
        <end position="496"/>
    </location>
</feature>
<feature type="region of interest" description="Disordered" evidence="1">
    <location>
        <begin position="291"/>
        <end position="315"/>
    </location>
</feature>
<protein>
    <submittedName>
        <fullName evidence="2">Uncharacterized protein</fullName>
    </submittedName>
</protein>
<gene>
    <name evidence="2" type="ORF">ACHAW5_002414</name>
</gene>
<organism evidence="2 3">
    <name type="scientific">Stephanodiscus triporus</name>
    <dbReference type="NCBI Taxonomy" id="2934178"/>
    <lineage>
        <taxon>Eukaryota</taxon>
        <taxon>Sar</taxon>
        <taxon>Stramenopiles</taxon>
        <taxon>Ochrophyta</taxon>
        <taxon>Bacillariophyta</taxon>
        <taxon>Coscinodiscophyceae</taxon>
        <taxon>Thalassiosirophycidae</taxon>
        <taxon>Stephanodiscales</taxon>
        <taxon>Stephanodiscaceae</taxon>
        <taxon>Stephanodiscus</taxon>
    </lineage>
</organism>
<sequence>MNSVPEGSTMTAPSSPPPALPCDVANGGGAQTVDFTALVGFAARLGTCVNNDDTADGQDEKSVRDEAMLLMSLLMGDKAEEILSDVKKSRCDKRRRRGWIDRSEDCHDMGNFSFTFPSLSLQPARHADATASGFAAEAAGCARNGEDGAEDRPCPSPSQLLGRVQSVHDKELIRDSGEAMAHNLLESFGAALVWRAKTWIKSLANVLALKEQKRIDALKAASGEGGVEAGSDQDLEDVEGGDKGDENDDLMNSKEMYIIDAIVKSSEEVSVVNIKTAFRVLSSRVSHLDGDAAPLSITDPQEPASKKAREEQSPQDVAEYKLTHDLMFEATISMTSNDGVRYNGVKLQAPGYIQGTFANKAGSSTEGGQTLTGVSMTLDTDALALSLEIQSRLVVRRAAEAALMSSRCADCGPSLNKYMESPPRAHPSAIPPRYVLMSPAPECSSGSLAELPPIPTENELIGEELSELNEEEESEKVPVVSDEDTSPNTTPSLTPSEQANFLPALVSAANEEKIRGD</sequence>
<feature type="region of interest" description="Disordered" evidence="1">
    <location>
        <begin position="1"/>
        <end position="22"/>
    </location>
</feature>
<feature type="compositionally biased region" description="Acidic residues" evidence="1">
    <location>
        <begin position="231"/>
        <end position="249"/>
    </location>
</feature>
<proteinExistence type="predicted"/>